<comment type="caution">
    <text evidence="2">The sequence shown here is derived from an EMBL/GenBank/DDBJ whole genome shotgun (WGS) entry which is preliminary data.</text>
</comment>
<keyword evidence="3" id="KW-1185">Reference proteome</keyword>
<name>A0A6A3B534_HIBSY</name>
<dbReference type="SUPFAM" id="SSF54292">
    <property type="entry name" value="2Fe-2S ferredoxin-like"/>
    <property type="match status" value="1"/>
</dbReference>
<dbReference type="Proteomes" id="UP000436088">
    <property type="component" value="Unassembled WGS sequence"/>
</dbReference>
<accession>A0A6A3B534</accession>
<protein>
    <submittedName>
        <fullName evidence="2">Phosphatase 2A regulatory B subunit family protein</fullName>
    </submittedName>
</protein>
<evidence type="ECO:0000313" key="3">
    <source>
        <dbReference type="Proteomes" id="UP000436088"/>
    </source>
</evidence>
<sequence>MASLSLTSMTPQPTRFSLKNNSYNNPTKLTPRKRHVFVTLATASPQTSSSITSEKPEIELEFVGGKVMNCGGGGSCGTCIVEKPESWRLACQTIVGNKENSGKVECRTKFIAVHDRSVYCDCSKAASMEEVRKRCMKWLLSENQTDTCPLLMEQPNDFSGHVIDIPRSGDGSSSNLSSATTSNGLDALQHADRPTSSARALVSQPSQPSTFSSNGTNSRTSSTVRRGDARRRSPLNSVLWISVELILTVIHWMCSNPPLLYWRYLHRNQASEQDSAQNHHSSHNNAPVRPFLYLLQGLLMGVLHLLEVAKHGIKPVVEYLKMVLDCFFAVWFVVGNVWIFGGIHLPVRLPTCTETVDGKEINSGAIEGGVVAAGMEKERAISGEDGTTWPDNLPSCLTCELSMTNRTMLSAYSAMSAALLAKYVNNDELRELPVHLMHKEVWINGLRSMHRVLFVYQCMSSLQERGWGEHIEIDVGDEHHQHLELTFRSMITIDEFDGLLLMWVVVPSILYGCLTG</sequence>
<dbReference type="InterPro" id="IPR036010">
    <property type="entry name" value="2Fe-2S_ferredoxin-like_sf"/>
</dbReference>
<dbReference type="AlphaFoldDB" id="A0A6A3B534"/>
<reference evidence="2" key="1">
    <citation type="submission" date="2019-09" db="EMBL/GenBank/DDBJ databases">
        <title>Draft genome information of white flower Hibiscus syriacus.</title>
        <authorList>
            <person name="Kim Y.-M."/>
        </authorList>
    </citation>
    <scope>NUCLEOTIDE SEQUENCE [LARGE SCALE GENOMIC DNA]</scope>
    <source>
        <strain evidence="2">YM2019G1</strain>
    </source>
</reference>
<dbReference type="GO" id="GO:0051536">
    <property type="term" value="F:iron-sulfur cluster binding"/>
    <property type="evidence" value="ECO:0007669"/>
    <property type="project" value="InterPro"/>
</dbReference>
<proteinExistence type="predicted"/>
<feature type="compositionally biased region" description="Low complexity" evidence="1">
    <location>
        <begin position="168"/>
        <end position="185"/>
    </location>
</feature>
<feature type="compositionally biased region" description="Polar residues" evidence="1">
    <location>
        <begin position="194"/>
        <end position="208"/>
    </location>
</feature>
<evidence type="ECO:0000313" key="2">
    <source>
        <dbReference type="EMBL" id="KAE8710382.1"/>
    </source>
</evidence>
<feature type="region of interest" description="Disordered" evidence="1">
    <location>
        <begin position="161"/>
        <end position="229"/>
    </location>
</feature>
<dbReference type="PANTHER" id="PTHR46225:SF2">
    <property type="entry name" value="C3H4 TYPE ZINC FINGER PROTEIN"/>
    <property type="match status" value="1"/>
</dbReference>
<dbReference type="PANTHER" id="PTHR46225">
    <property type="entry name" value="C3H4 TYPE ZINC FINGER PROTEIN"/>
    <property type="match status" value="1"/>
</dbReference>
<evidence type="ECO:0000256" key="1">
    <source>
        <dbReference type="SAM" id="MobiDB-lite"/>
    </source>
</evidence>
<organism evidence="2 3">
    <name type="scientific">Hibiscus syriacus</name>
    <name type="common">Rose of Sharon</name>
    <dbReference type="NCBI Taxonomy" id="106335"/>
    <lineage>
        <taxon>Eukaryota</taxon>
        <taxon>Viridiplantae</taxon>
        <taxon>Streptophyta</taxon>
        <taxon>Embryophyta</taxon>
        <taxon>Tracheophyta</taxon>
        <taxon>Spermatophyta</taxon>
        <taxon>Magnoliopsida</taxon>
        <taxon>eudicotyledons</taxon>
        <taxon>Gunneridae</taxon>
        <taxon>Pentapetalae</taxon>
        <taxon>rosids</taxon>
        <taxon>malvids</taxon>
        <taxon>Malvales</taxon>
        <taxon>Malvaceae</taxon>
        <taxon>Malvoideae</taxon>
        <taxon>Hibiscus</taxon>
    </lineage>
</organism>
<feature type="compositionally biased region" description="Low complexity" evidence="1">
    <location>
        <begin position="209"/>
        <end position="223"/>
    </location>
</feature>
<gene>
    <name evidence="2" type="ORF">F3Y22_tig00110321pilonHSYRG00073</name>
</gene>
<feature type="region of interest" description="Disordered" evidence="1">
    <location>
        <begin position="1"/>
        <end position="25"/>
    </location>
</feature>
<dbReference type="EMBL" id="VEPZ02000929">
    <property type="protein sequence ID" value="KAE8710382.1"/>
    <property type="molecule type" value="Genomic_DNA"/>
</dbReference>